<feature type="region of interest" description="Disordered" evidence="1">
    <location>
        <begin position="1"/>
        <end position="20"/>
    </location>
</feature>
<organism evidence="2 3">
    <name type="scientific">Jannaschia seosinensis</name>
    <dbReference type="NCBI Taxonomy" id="313367"/>
    <lineage>
        <taxon>Bacteria</taxon>
        <taxon>Pseudomonadati</taxon>
        <taxon>Pseudomonadota</taxon>
        <taxon>Alphaproteobacteria</taxon>
        <taxon>Rhodobacterales</taxon>
        <taxon>Roseobacteraceae</taxon>
        <taxon>Jannaschia</taxon>
    </lineage>
</organism>
<gene>
    <name evidence="2" type="ORF">JSE7799_02523</name>
</gene>
<dbReference type="EMBL" id="CYPR01000162">
    <property type="protein sequence ID" value="CUH39795.1"/>
    <property type="molecule type" value="Genomic_DNA"/>
</dbReference>
<evidence type="ECO:0000256" key="1">
    <source>
        <dbReference type="SAM" id="MobiDB-lite"/>
    </source>
</evidence>
<dbReference type="Proteomes" id="UP000049455">
    <property type="component" value="Unassembled WGS sequence"/>
</dbReference>
<protein>
    <submittedName>
        <fullName evidence="2">Uncharacterized protein</fullName>
    </submittedName>
</protein>
<evidence type="ECO:0000313" key="3">
    <source>
        <dbReference type="Proteomes" id="UP000049455"/>
    </source>
</evidence>
<reference evidence="2 3" key="1">
    <citation type="submission" date="2015-09" db="EMBL/GenBank/DDBJ databases">
        <authorList>
            <person name="Jackson K.R."/>
            <person name="Lunt B.L."/>
            <person name="Fisher J.N.B."/>
            <person name="Gardner A.V."/>
            <person name="Bailey M.E."/>
            <person name="Deus L.M."/>
            <person name="Earl A.S."/>
            <person name="Gibby P.D."/>
            <person name="Hartmann K.A."/>
            <person name="Liu J.E."/>
            <person name="Manci A.M."/>
            <person name="Nielsen D.A."/>
            <person name="Solomon M.B."/>
            <person name="Breakwell D.P."/>
            <person name="Burnett S.H."/>
            <person name="Grose J.H."/>
        </authorList>
    </citation>
    <scope>NUCLEOTIDE SEQUENCE [LARGE SCALE GENOMIC DNA]</scope>
    <source>
        <strain evidence="2 3">CECT 7799</strain>
    </source>
</reference>
<dbReference type="STRING" id="313367.JSE7799_02523"/>
<sequence>MSMLQGVPERPDPRETSGTAPRWWRPLLSLRVYEALRHAARRARIHRAVMMKNSCRNGKIPENPDDATLRSFHLVQSGRLVDRQGRCAVDMRLTAGDPCKATSTNAPVPVKYAVSPSVAASPDGQALMLEAERVCGMPAVRFGPTRAMEAVNGA</sequence>
<keyword evidence="3" id="KW-1185">Reference proteome</keyword>
<name>A0A0M7BEK5_9RHOB</name>
<dbReference type="AlphaFoldDB" id="A0A0M7BEK5"/>
<accession>A0A0M7BEK5</accession>
<evidence type="ECO:0000313" key="2">
    <source>
        <dbReference type="EMBL" id="CUH39795.1"/>
    </source>
</evidence>
<proteinExistence type="predicted"/>